<evidence type="ECO:0000313" key="1">
    <source>
        <dbReference type="EMBL" id="PUU72891.1"/>
    </source>
</evidence>
<dbReference type="AlphaFoldDB" id="A0A2T6ZBM3"/>
<reference evidence="1 2" key="1">
    <citation type="submission" date="2017-04" db="EMBL/GenBank/DDBJ databases">
        <title>Draft genome sequence of Tuber borchii Vittad., a whitish edible truffle.</title>
        <authorList>
            <consortium name="DOE Joint Genome Institute"/>
            <person name="Murat C."/>
            <person name="Kuo A."/>
            <person name="Barry K.W."/>
            <person name="Clum A."/>
            <person name="Dockter R.B."/>
            <person name="Fauchery L."/>
            <person name="Iotti M."/>
            <person name="Kohler A."/>
            <person name="Labutti K."/>
            <person name="Lindquist E.A."/>
            <person name="Lipzen A."/>
            <person name="Ohm R.A."/>
            <person name="Wang M."/>
            <person name="Grigoriev I.V."/>
            <person name="Zambonelli A."/>
            <person name="Martin F.M."/>
        </authorList>
    </citation>
    <scope>NUCLEOTIDE SEQUENCE [LARGE SCALE GENOMIC DNA]</scope>
    <source>
        <strain evidence="1 2">Tbo3840</strain>
    </source>
</reference>
<gene>
    <name evidence="1" type="ORF">B9Z19DRAFT_1069422</name>
</gene>
<proteinExistence type="predicted"/>
<protein>
    <submittedName>
        <fullName evidence="1">Uncharacterized protein</fullName>
    </submittedName>
</protein>
<dbReference type="OrthoDB" id="5425868at2759"/>
<accession>A0A2T6ZBM3</accession>
<sequence>MAERIVYQAKLEKKIPPTGGIEEGLSELAERREFTDILELEAEASKLHNWDVLAAFDTLYHESKYSTNGDDGANIIVKETEFRDTERAALVCLLKLQSSWPCPLAWKEELHEFPKGDK</sequence>
<name>A0A2T6ZBM3_TUBBO</name>
<keyword evidence="2" id="KW-1185">Reference proteome</keyword>
<comment type="caution">
    <text evidence="1">The sequence shown here is derived from an EMBL/GenBank/DDBJ whole genome shotgun (WGS) entry which is preliminary data.</text>
</comment>
<dbReference type="Proteomes" id="UP000244722">
    <property type="component" value="Unassembled WGS sequence"/>
</dbReference>
<dbReference type="EMBL" id="NESQ01000447">
    <property type="protein sequence ID" value="PUU72891.1"/>
    <property type="molecule type" value="Genomic_DNA"/>
</dbReference>
<evidence type="ECO:0000313" key="2">
    <source>
        <dbReference type="Proteomes" id="UP000244722"/>
    </source>
</evidence>
<organism evidence="1 2">
    <name type="scientific">Tuber borchii</name>
    <name type="common">White truffle</name>
    <dbReference type="NCBI Taxonomy" id="42251"/>
    <lineage>
        <taxon>Eukaryota</taxon>
        <taxon>Fungi</taxon>
        <taxon>Dikarya</taxon>
        <taxon>Ascomycota</taxon>
        <taxon>Pezizomycotina</taxon>
        <taxon>Pezizomycetes</taxon>
        <taxon>Pezizales</taxon>
        <taxon>Tuberaceae</taxon>
        <taxon>Tuber</taxon>
    </lineage>
</organism>